<feature type="chain" id="PRO_5046255091" description="PepSY domain-containing protein" evidence="2">
    <location>
        <begin position="25"/>
        <end position="102"/>
    </location>
</feature>
<name>A0ABN8FWK9_9BACL</name>
<feature type="signal peptide" evidence="2">
    <location>
        <begin position="1"/>
        <end position="24"/>
    </location>
</feature>
<comment type="caution">
    <text evidence="3">The sequence shown here is derived from an EMBL/GenBank/DDBJ whole genome shotgun (WGS) entry which is preliminary data.</text>
</comment>
<feature type="compositionally biased region" description="Polar residues" evidence="1">
    <location>
        <begin position="88"/>
        <end position="102"/>
    </location>
</feature>
<organism evidence="3 4">
    <name type="scientific">Paenibacillus plantiphilus</name>
    <dbReference type="NCBI Taxonomy" id="2905650"/>
    <lineage>
        <taxon>Bacteria</taxon>
        <taxon>Bacillati</taxon>
        <taxon>Bacillota</taxon>
        <taxon>Bacilli</taxon>
        <taxon>Bacillales</taxon>
        <taxon>Paenibacillaceae</taxon>
        <taxon>Paenibacillus</taxon>
    </lineage>
</organism>
<sequence>MRTKLTFGAILLSLCLLISTGCQEANTSKTAPPILSIAQIETIAKNKFDTSIHGEITIIETKLLSNGQYRVKWKRPQSCESGTEHFDQTTGENVGISQRSIC</sequence>
<evidence type="ECO:0000256" key="2">
    <source>
        <dbReference type="SAM" id="SignalP"/>
    </source>
</evidence>
<keyword evidence="4" id="KW-1185">Reference proteome</keyword>
<accession>A0ABN8FWK9</accession>
<feature type="region of interest" description="Disordered" evidence="1">
    <location>
        <begin position="80"/>
        <end position="102"/>
    </location>
</feature>
<keyword evidence="2" id="KW-0732">Signal</keyword>
<dbReference type="EMBL" id="CAKMMF010000001">
    <property type="protein sequence ID" value="CAH1190078.1"/>
    <property type="molecule type" value="Genomic_DNA"/>
</dbReference>
<evidence type="ECO:0000256" key="1">
    <source>
        <dbReference type="SAM" id="MobiDB-lite"/>
    </source>
</evidence>
<evidence type="ECO:0008006" key="5">
    <source>
        <dbReference type="Google" id="ProtNLM"/>
    </source>
</evidence>
<proteinExistence type="predicted"/>
<evidence type="ECO:0000313" key="3">
    <source>
        <dbReference type="EMBL" id="CAH1190078.1"/>
    </source>
</evidence>
<gene>
    <name evidence="3" type="ORF">PAECIP111893_00159</name>
</gene>
<protein>
    <recommendedName>
        <fullName evidence="5">PepSY domain-containing protein</fullName>
    </recommendedName>
</protein>
<reference evidence="3" key="1">
    <citation type="submission" date="2022-01" db="EMBL/GenBank/DDBJ databases">
        <authorList>
            <person name="Criscuolo A."/>
        </authorList>
    </citation>
    <scope>NUCLEOTIDE SEQUENCE</scope>
    <source>
        <strain evidence="3">CIP111893</strain>
    </source>
</reference>
<dbReference type="RefSeq" id="WP_236338342.1">
    <property type="nucleotide sequence ID" value="NZ_CAKMMF010000001.1"/>
</dbReference>
<evidence type="ECO:0000313" key="4">
    <source>
        <dbReference type="Proteomes" id="UP000838686"/>
    </source>
</evidence>
<dbReference type="PROSITE" id="PS51257">
    <property type="entry name" value="PROKAR_LIPOPROTEIN"/>
    <property type="match status" value="1"/>
</dbReference>
<dbReference type="Proteomes" id="UP000838686">
    <property type="component" value="Unassembled WGS sequence"/>
</dbReference>